<dbReference type="PIRSF" id="PIRSF001554">
    <property type="entry name" value="SucCS_beta"/>
    <property type="match status" value="1"/>
</dbReference>
<feature type="domain" description="ATP-grasp fold succinyl-CoA synthetase-type" evidence="11">
    <location>
        <begin position="33"/>
        <end position="244"/>
    </location>
</feature>
<dbReference type="Pfam" id="PF08442">
    <property type="entry name" value="ATP-grasp_2"/>
    <property type="match status" value="1"/>
</dbReference>
<feature type="binding site" evidence="8">
    <location>
        <position position="310"/>
    </location>
    <ligand>
        <name>substrate</name>
        <note>ligand shared with subunit alpha</note>
    </ligand>
</feature>
<keyword evidence="13" id="KW-1185">Reference proteome</keyword>
<feature type="binding site" evidence="8">
    <location>
        <begin position="88"/>
        <end position="90"/>
    </location>
    <ligand>
        <name>ATP</name>
        <dbReference type="ChEBI" id="CHEBI:30616"/>
    </ligand>
</feature>
<dbReference type="FunFam" id="3.30.1490.20:FF:000004">
    <property type="entry name" value="Succinate--CoA ligase [ADP-forming] subunit beta, mitochondrial"/>
    <property type="match status" value="1"/>
</dbReference>
<protein>
    <recommendedName>
        <fullName evidence="8">Succinate--CoA ligase [ADP-forming] subunit beta, mitochondrial</fullName>
        <ecNumber evidence="8">6.2.1.5</ecNumber>
    </recommendedName>
    <alternativeName>
        <fullName evidence="8">Succinyl-CoA synthetase beta chain</fullName>
        <shortName evidence="8">SCS-beta</shortName>
    </alternativeName>
</protein>
<feature type="binding site" evidence="8">
    <location>
        <position position="149"/>
    </location>
    <ligand>
        <name>ATP</name>
        <dbReference type="ChEBI" id="CHEBI:30616"/>
    </ligand>
</feature>
<keyword evidence="4 8" id="KW-0479">Metal-binding</keyword>
<dbReference type="InterPro" id="IPR005811">
    <property type="entry name" value="SUCC_ACL_C"/>
</dbReference>
<dbReference type="NCBIfam" id="TIGR01016">
    <property type="entry name" value="sucCoAbeta"/>
    <property type="match status" value="1"/>
</dbReference>
<dbReference type="PANTHER" id="PTHR11815:SF10">
    <property type="entry name" value="SUCCINATE--COA LIGASE [GDP-FORMING] SUBUNIT BETA, MITOCHONDRIAL"/>
    <property type="match status" value="1"/>
</dbReference>
<feature type="binding site" evidence="8">
    <location>
        <position position="81"/>
    </location>
    <ligand>
        <name>ATP</name>
        <dbReference type="ChEBI" id="CHEBI:30616"/>
    </ligand>
</feature>
<dbReference type="OrthoDB" id="1552at2759"/>
<feature type="domain" description="ATP-citrate synthase/succinyl-CoA ligase C-terminal" evidence="10">
    <location>
        <begin position="308"/>
        <end position="428"/>
    </location>
</feature>
<dbReference type="NCBIfam" id="NF001913">
    <property type="entry name" value="PRK00696.1"/>
    <property type="match status" value="1"/>
</dbReference>
<evidence type="ECO:0000256" key="8">
    <source>
        <dbReference type="HAMAP-Rule" id="MF_03219"/>
    </source>
</evidence>
<dbReference type="InterPro" id="IPR017866">
    <property type="entry name" value="Succ-CoA_synthase_bsu_CS"/>
</dbReference>
<dbReference type="FunFam" id="3.30.470.20:FF:000002">
    <property type="entry name" value="Succinate--CoA ligase [ADP-forming] subunit beta"/>
    <property type="match status" value="1"/>
</dbReference>
<keyword evidence="5 8" id="KW-0547">Nucleotide-binding</keyword>
<evidence type="ECO:0000259" key="10">
    <source>
        <dbReference type="Pfam" id="PF00549"/>
    </source>
</evidence>
<gene>
    <name evidence="12" type="ORF">AV274_6110</name>
</gene>
<dbReference type="GO" id="GO:0042709">
    <property type="term" value="C:succinate-CoA ligase complex"/>
    <property type="evidence" value="ECO:0007669"/>
    <property type="project" value="TreeGrafter"/>
</dbReference>
<dbReference type="GO" id="GO:0005524">
    <property type="term" value="F:ATP binding"/>
    <property type="evidence" value="ECO:0007669"/>
    <property type="project" value="UniProtKB-UniRule"/>
</dbReference>
<evidence type="ECO:0000313" key="13">
    <source>
        <dbReference type="Proteomes" id="UP000078348"/>
    </source>
</evidence>
<comment type="caution">
    <text evidence="12">The sequence shown here is derived from an EMBL/GenBank/DDBJ whole genome shotgun (WGS) entry which is preliminary data.</text>
</comment>
<evidence type="ECO:0000256" key="5">
    <source>
        <dbReference type="ARBA" id="ARBA00022741"/>
    </source>
</evidence>
<feature type="binding site" evidence="8">
    <location>
        <begin position="367"/>
        <end position="369"/>
    </location>
    <ligand>
        <name>substrate</name>
        <note>ligand shared with subunit alpha</note>
    </ligand>
</feature>
<evidence type="ECO:0000259" key="11">
    <source>
        <dbReference type="Pfam" id="PF08442"/>
    </source>
</evidence>
<feature type="binding site" evidence="8">
    <location>
        <position position="259"/>
    </location>
    <ligand>
        <name>Mg(2+)</name>
        <dbReference type="ChEBI" id="CHEBI:18420"/>
    </ligand>
</feature>
<dbReference type="EMBL" id="LXWW01000558">
    <property type="protein sequence ID" value="OAO12230.1"/>
    <property type="molecule type" value="Genomic_DNA"/>
</dbReference>
<evidence type="ECO:0000256" key="3">
    <source>
        <dbReference type="ARBA" id="ARBA00022598"/>
    </source>
</evidence>
<organism evidence="12 13">
    <name type="scientific">Blastocystis sp. subtype 1 (strain ATCC 50177 / NandII)</name>
    <dbReference type="NCBI Taxonomy" id="478820"/>
    <lineage>
        <taxon>Eukaryota</taxon>
        <taxon>Sar</taxon>
        <taxon>Stramenopiles</taxon>
        <taxon>Bigyra</taxon>
        <taxon>Opalozoa</taxon>
        <taxon>Opalinata</taxon>
        <taxon>Blastocystidae</taxon>
        <taxon>Blastocystis</taxon>
    </lineage>
</organism>
<dbReference type="PROSITE" id="PS01217">
    <property type="entry name" value="SUCCINYL_COA_LIG_3"/>
    <property type="match status" value="1"/>
</dbReference>
<dbReference type="SUPFAM" id="SSF56059">
    <property type="entry name" value="Glutathione synthetase ATP-binding domain-like"/>
    <property type="match status" value="1"/>
</dbReference>
<dbReference type="SUPFAM" id="SSF52210">
    <property type="entry name" value="Succinyl-CoA synthetase domains"/>
    <property type="match status" value="1"/>
</dbReference>
<dbReference type="Pfam" id="PF00549">
    <property type="entry name" value="Ligase_CoA"/>
    <property type="match status" value="1"/>
</dbReference>
<comment type="catalytic activity">
    <reaction evidence="8">
        <text>succinate + ATP + CoA = succinyl-CoA + ADP + phosphate</text>
        <dbReference type="Rhea" id="RHEA:17661"/>
        <dbReference type="ChEBI" id="CHEBI:30031"/>
        <dbReference type="ChEBI" id="CHEBI:30616"/>
        <dbReference type="ChEBI" id="CHEBI:43474"/>
        <dbReference type="ChEBI" id="CHEBI:57287"/>
        <dbReference type="ChEBI" id="CHEBI:57292"/>
        <dbReference type="ChEBI" id="CHEBI:456216"/>
        <dbReference type="EC" id="6.2.1.5"/>
    </reaction>
</comment>
<evidence type="ECO:0000256" key="6">
    <source>
        <dbReference type="ARBA" id="ARBA00022842"/>
    </source>
</evidence>
<dbReference type="EC" id="6.2.1.5" evidence="8"/>
<keyword evidence="8" id="KW-0496">Mitochondrion</keyword>
<dbReference type="Proteomes" id="UP000078348">
    <property type="component" value="Unassembled WGS sequence"/>
</dbReference>
<feature type="binding site" evidence="8">
    <location>
        <position position="241"/>
    </location>
    <ligand>
        <name>Mg(2+)</name>
        <dbReference type="ChEBI" id="CHEBI:18420"/>
    </ligand>
</feature>
<dbReference type="GO" id="GO:0006099">
    <property type="term" value="P:tricarboxylic acid cycle"/>
    <property type="evidence" value="ECO:0007669"/>
    <property type="project" value="UniProtKB-UniRule"/>
</dbReference>
<keyword evidence="3 8" id="KW-0436">Ligase</keyword>
<comment type="function">
    <text evidence="8">Succinyl-CoA synthetase functions in the citric acid cycle (TCA), coupling the hydrolysis of succinyl-CoA to the synthesis of ATP and thus represents the only step of substrate-level phosphorylation in the TCA. The beta subunit provides nucleotide specificity of the enzyme and binds the substrate succinate, while the binding sites for coenzyme A and phosphate are found in the alpha subunit.</text>
</comment>
<keyword evidence="6 8" id="KW-0460">Magnesium</keyword>
<dbReference type="GO" id="GO:0006104">
    <property type="term" value="P:succinyl-CoA metabolic process"/>
    <property type="evidence" value="ECO:0007669"/>
    <property type="project" value="TreeGrafter"/>
</dbReference>
<evidence type="ECO:0000256" key="1">
    <source>
        <dbReference type="ARBA" id="ARBA00005064"/>
    </source>
</evidence>
<dbReference type="GO" id="GO:0005739">
    <property type="term" value="C:mitochondrion"/>
    <property type="evidence" value="ECO:0007669"/>
    <property type="project" value="UniProtKB-SubCell"/>
</dbReference>
<dbReference type="GO" id="GO:0004775">
    <property type="term" value="F:succinate-CoA ligase (ADP-forming) activity"/>
    <property type="evidence" value="ECO:0007669"/>
    <property type="project" value="UniProtKB-UniRule"/>
</dbReference>
<comment type="pathway">
    <text evidence="1 8">Carbohydrate metabolism; tricarboxylic acid cycle; succinate from succinyl-CoA (ligase route): step 1/1.</text>
</comment>
<dbReference type="InterPro" id="IPR005809">
    <property type="entry name" value="Succ_CoA_ligase-like_bsu"/>
</dbReference>
<dbReference type="GO" id="GO:0000287">
    <property type="term" value="F:magnesium ion binding"/>
    <property type="evidence" value="ECO:0007669"/>
    <property type="project" value="UniProtKB-UniRule"/>
</dbReference>
<keyword evidence="8" id="KW-0067">ATP-binding</keyword>
<dbReference type="Gene3D" id="3.30.1490.20">
    <property type="entry name" value="ATP-grasp fold, A domain"/>
    <property type="match status" value="1"/>
</dbReference>
<evidence type="ECO:0000256" key="7">
    <source>
        <dbReference type="ARBA" id="ARBA00063570"/>
    </source>
</evidence>
<dbReference type="HAMAP" id="MF_00558">
    <property type="entry name" value="Succ_CoA_beta"/>
    <property type="match status" value="1"/>
</dbReference>
<comment type="similarity">
    <text evidence="8 9">Belongs to the succinate/malate CoA ligase beta subunit family.</text>
</comment>
<dbReference type="Gene3D" id="3.30.470.20">
    <property type="entry name" value="ATP-grasp fold, B domain"/>
    <property type="match status" value="1"/>
</dbReference>
<keyword evidence="2 8" id="KW-0816">Tricarboxylic acid cycle</keyword>
<evidence type="ECO:0000256" key="9">
    <source>
        <dbReference type="RuleBase" id="RU361258"/>
    </source>
</evidence>
<dbReference type="Gene3D" id="3.40.50.261">
    <property type="entry name" value="Succinyl-CoA synthetase domains"/>
    <property type="match status" value="1"/>
</dbReference>
<dbReference type="UniPathway" id="UPA00223">
    <property type="reaction ID" value="UER00999"/>
</dbReference>
<comment type="subunit">
    <text evidence="7">Heterodimer of an alpha and a beta subunit. The beta subunit determines specificity for GTP.</text>
</comment>
<evidence type="ECO:0000256" key="2">
    <source>
        <dbReference type="ARBA" id="ARBA00022532"/>
    </source>
</evidence>
<sequence>MFTRGLVAASSNAFTSSMLRMAPKTVGAVRNLNIHEWQSKELIQKYGGRAQSGEVAYSPERSRAIAEELWNQFPGCKFVVKAQVLAGGRGKGHWENGMQGGVKLAKTPAEVQAIAQEMFGQKLITKQTGAKGIICNKVLVCGAVKILKEFYLSILLDRAMGCPVIIATSQGGMGIEEVAQKCPECLFKVPISVKNGPTNEQLVKLAKDLGLEGDLVQDCVDNVKALYQVFDKCDSTMVEINPLGVIETPTDEKVICCLDAKIGFDKDAAFRQKEIFALRDKSQEDPRDVRASLADLNYVGLDGDIGCMVNGAGLAMATMDTINYFGGSAANFLDVGGNAKKEQITEALRILNSDKHVKSILINIFGGIMRCDVVAQGIVDAVREMKLDLPLVVRLEGTNVAKGKEILKSSGLNIIPANDLGDAAKKAVASLKH</sequence>
<evidence type="ECO:0000313" key="12">
    <source>
        <dbReference type="EMBL" id="OAO12230.1"/>
    </source>
</evidence>
<accession>A0A196S556</accession>
<reference evidence="12 13" key="1">
    <citation type="submission" date="2016-05" db="EMBL/GenBank/DDBJ databases">
        <title>Nuclear genome of Blastocystis sp. subtype 1 NandII.</title>
        <authorList>
            <person name="Gentekaki E."/>
            <person name="Curtis B."/>
            <person name="Stairs C."/>
            <person name="Eme L."/>
            <person name="Herman E."/>
            <person name="Klimes V."/>
            <person name="Arias M.C."/>
            <person name="Elias M."/>
            <person name="Hilliou F."/>
            <person name="Klute M."/>
            <person name="Malik S.-B."/>
            <person name="Pightling A."/>
            <person name="Rachubinski R."/>
            <person name="Salas D."/>
            <person name="Schlacht A."/>
            <person name="Suga H."/>
            <person name="Archibald J."/>
            <person name="Ball S.G."/>
            <person name="Clark G."/>
            <person name="Dacks J."/>
            <person name="Van Der Giezen M."/>
            <person name="Tsaousis A."/>
            <person name="Roger A."/>
        </authorList>
    </citation>
    <scope>NUCLEOTIDE SEQUENCE [LARGE SCALE GENOMIC DNA]</scope>
    <source>
        <strain evidence="13">ATCC 50177 / NandII</strain>
    </source>
</reference>
<dbReference type="InterPro" id="IPR016102">
    <property type="entry name" value="Succinyl-CoA_synth-like"/>
</dbReference>
<comment type="cofactor">
    <cofactor evidence="8">
        <name>Mg(2+)</name>
        <dbReference type="ChEBI" id="CHEBI:18420"/>
    </cofactor>
    <text evidence="8">Binds 1 Mg(2+) ion per subunit.</text>
</comment>
<evidence type="ECO:0000256" key="4">
    <source>
        <dbReference type="ARBA" id="ARBA00022723"/>
    </source>
</evidence>
<proteinExistence type="inferred from homology"/>
<dbReference type="InterPro" id="IPR013650">
    <property type="entry name" value="ATP-grasp_succ-CoA_synth-type"/>
</dbReference>
<name>A0A196S556_BLAHN</name>
<dbReference type="PANTHER" id="PTHR11815">
    <property type="entry name" value="SUCCINYL-COA SYNTHETASE BETA CHAIN"/>
    <property type="match status" value="1"/>
</dbReference>
<comment type="subcellular location">
    <subcellularLocation>
        <location evidence="8">Mitochondrion</location>
    </subcellularLocation>
</comment>
<dbReference type="FunFam" id="3.40.50.261:FF:000001">
    <property type="entry name" value="Succinate--CoA ligase [ADP-forming] subunit beta"/>
    <property type="match status" value="1"/>
</dbReference>
<dbReference type="InterPro" id="IPR013815">
    <property type="entry name" value="ATP_grasp_subdomain_1"/>
</dbReference>
<dbReference type="STRING" id="478820.A0A196S556"/>
<dbReference type="AlphaFoldDB" id="A0A196S556"/>